<evidence type="ECO:0000256" key="2">
    <source>
        <dbReference type="ARBA" id="ARBA00023015"/>
    </source>
</evidence>
<dbReference type="InterPro" id="IPR011711">
    <property type="entry name" value="GntR_C"/>
</dbReference>
<dbReference type="GO" id="GO:0003677">
    <property type="term" value="F:DNA binding"/>
    <property type="evidence" value="ECO:0007669"/>
    <property type="project" value="UniProtKB-KW"/>
</dbReference>
<dbReference type="InterPro" id="IPR036390">
    <property type="entry name" value="WH_DNA-bd_sf"/>
</dbReference>
<evidence type="ECO:0000256" key="3">
    <source>
        <dbReference type="ARBA" id="ARBA00023125"/>
    </source>
</evidence>
<dbReference type="InterPro" id="IPR000524">
    <property type="entry name" value="Tscrpt_reg_HTH_GntR"/>
</dbReference>
<accession>A0AA88B7L1</accession>
<sequence>MSNVVRTPKIAEAMADHIEKLILEGVLRPGEKLAAERDLAEKLEISRPSLREALQILERRGLLATTRSGTFVAQFLSPLLRPLATLLQDKPRVTADYFEFRRIQEAHAARFAALRATDLDRQAIRDCADRMRKAHKLEDPTQEGDADVDLHLLIYEASHNVVLLHVMRALADLLRNNIFYSRAQLYLREGVRDQLLEQHLALADAVIAGKTKEAEAAAAEHIRFTFETVEEIRRDDIRLETSLSRVNRRDFLA</sequence>
<dbReference type="PANTHER" id="PTHR43537">
    <property type="entry name" value="TRANSCRIPTIONAL REGULATOR, GNTR FAMILY"/>
    <property type="match status" value="1"/>
</dbReference>
<dbReference type="EMBL" id="BMHC01000008">
    <property type="protein sequence ID" value="GGI26209.1"/>
    <property type="molecule type" value="Genomic_DNA"/>
</dbReference>
<evidence type="ECO:0000256" key="4">
    <source>
        <dbReference type="ARBA" id="ARBA00023163"/>
    </source>
</evidence>
<dbReference type="SMART" id="SM00895">
    <property type="entry name" value="FCD"/>
    <property type="match status" value="1"/>
</dbReference>
<protein>
    <recommendedName>
        <fullName evidence="6">Pyruvate dehydrogenase complex repressor</fullName>
    </recommendedName>
</protein>
<keyword evidence="2" id="KW-0805">Transcription regulation</keyword>
<reference evidence="8" key="2">
    <citation type="submission" date="2022-12" db="EMBL/GenBank/DDBJ databases">
        <authorList>
            <person name="Sun Q."/>
            <person name="Zhou Y."/>
        </authorList>
    </citation>
    <scope>NUCLEOTIDE SEQUENCE</scope>
    <source>
        <strain evidence="8">CGMCC 1.15034</strain>
    </source>
</reference>
<dbReference type="CDD" id="cd07377">
    <property type="entry name" value="WHTH_GntR"/>
    <property type="match status" value="1"/>
</dbReference>
<dbReference type="PRINTS" id="PR00035">
    <property type="entry name" value="HTHGNTR"/>
</dbReference>
<dbReference type="RefSeq" id="WP_208764261.1">
    <property type="nucleotide sequence ID" value="NZ_BMHC01000008.1"/>
</dbReference>
<reference evidence="8" key="1">
    <citation type="journal article" date="2014" name="Int. J. Syst. Evol. Microbiol.">
        <title>Complete genome sequence of Corynebacterium casei LMG S-19264T (=DSM 44701T), isolated from a smear-ripened cheese.</title>
        <authorList>
            <consortium name="US DOE Joint Genome Institute (JGI-PGF)"/>
            <person name="Walter F."/>
            <person name="Albersmeier A."/>
            <person name="Kalinowski J."/>
            <person name="Ruckert C."/>
        </authorList>
    </citation>
    <scope>NUCLEOTIDE SEQUENCE</scope>
    <source>
        <strain evidence="8">CGMCC 1.15034</strain>
    </source>
</reference>
<dbReference type="PROSITE" id="PS50949">
    <property type="entry name" value="HTH_GNTR"/>
    <property type="match status" value="1"/>
</dbReference>
<keyword evidence="3" id="KW-0238">DNA-binding</keyword>
<proteinExistence type="predicted"/>
<evidence type="ECO:0000313" key="9">
    <source>
        <dbReference type="Proteomes" id="UP000625079"/>
    </source>
</evidence>
<dbReference type="AlphaFoldDB" id="A0AA88B7L1"/>
<evidence type="ECO:0000256" key="6">
    <source>
        <dbReference type="ARBA" id="ARBA00039592"/>
    </source>
</evidence>
<dbReference type="InterPro" id="IPR008920">
    <property type="entry name" value="TF_FadR/GntR_C"/>
</dbReference>
<keyword evidence="1" id="KW-0678">Repressor</keyword>
<gene>
    <name evidence="8" type="ORF">GCM10010987_38240</name>
</gene>
<dbReference type="Pfam" id="PF00392">
    <property type="entry name" value="GntR"/>
    <property type="match status" value="1"/>
</dbReference>
<dbReference type="SUPFAM" id="SSF48008">
    <property type="entry name" value="GntR ligand-binding domain-like"/>
    <property type="match status" value="1"/>
</dbReference>
<name>A0AA88B7L1_9BRAD</name>
<evidence type="ECO:0000256" key="1">
    <source>
        <dbReference type="ARBA" id="ARBA00022491"/>
    </source>
</evidence>
<evidence type="ECO:0000259" key="7">
    <source>
        <dbReference type="PROSITE" id="PS50949"/>
    </source>
</evidence>
<dbReference type="SMART" id="SM00345">
    <property type="entry name" value="HTH_GNTR"/>
    <property type="match status" value="1"/>
</dbReference>
<dbReference type="GO" id="GO:0003700">
    <property type="term" value="F:DNA-binding transcription factor activity"/>
    <property type="evidence" value="ECO:0007669"/>
    <property type="project" value="InterPro"/>
</dbReference>
<dbReference type="Proteomes" id="UP000625079">
    <property type="component" value="Unassembled WGS sequence"/>
</dbReference>
<dbReference type="Gene3D" id="1.20.120.530">
    <property type="entry name" value="GntR ligand-binding domain-like"/>
    <property type="match status" value="1"/>
</dbReference>
<evidence type="ECO:0000256" key="5">
    <source>
        <dbReference type="ARBA" id="ARBA00037357"/>
    </source>
</evidence>
<comment type="function">
    <text evidence="5">Transcriptional repressor for the pyruvate dehydrogenase complex genes aceEF and lpd.</text>
</comment>
<dbReference type="Gene3D" id="1.10.10.10">
    <property type="entry name" value="Winged helix-like DNA-binding domain superfamily/Winged helix DNA-binding domain"/>
    <property type="match status" value="1"/>
</dbReference>
<dbReference type="PANTHER" id="PTHR43537:SF34">
    <property type="entry name" value="PYRUVATE DEHYDROGENASE COMPLEX REPRESSOR"/>
    <property type="match status" value="1"/>
</dbReference>
<dbReference type="InterPro" id="IPR036388">
    <property type="entry name" value="WH-like_DNA-bd_sf"/>
</dbReference>
<dbReference type="Pfam" id="PF07729">
    <property type="entry name" value="FCD"/>
    <property type="match status" value="1"/>
</dbReference>
<feature type="domain" description="HTH gntR-type" evidence="7">
    <location>
        <begin position="8"/>
        <end position="75"/>
    </location>
</feature>
<dbReference type="SUPFAM" id="SSF46785">
    <property type="entry name" value="Winged helix' DNA-binding domain"/>
    <property type="match status" value="1"/>
</dbReference>
<organism evidence="8 9">
    <name type="scientific">Bradyrhizobium guangdongense</name>
    <dbReference type="NCBI Taxonomy" id="1325090"/>
    <lineage>
        <taxon>Bacteria</taxon>
        <taxon>Pseudomonadati</taxon>
        <taxon>Pseudomonadota</taxon>
        <taxon>Alphaproteobacteria</taxon>
        <taxon>Hyphomicrobiales</taxon>
        <taxon>Nitrobacteraceae</taxon>
        <taxon>Bradyrhizobium</taxon>
    </lineage>
</organism>
<evidence type="ECO:0000313" key="8">
    <source>
        <dbReference type="EMBL" id="GGI26209.1"/>
    </source>
</evidence>
<comment type="caution">
    <text evidence="8">The sequence shown here is derived from an EMBL/GenBank/DDBJ whole genome shotgun (WGS) entry which is preliminary data.</text>
</comment>
<keyword evidence="4" id="KW-0804">Transcription</keyword>